<evidence type="ECO:0000256" key="1">
    <source>
        <dbReference type="SAM" id="MobiDB-lite"/>
    </source>
</evidence>
<dbReference type="EMBL" id="MU006290">
    <property type="protein sequence ID" value="KAF2855871.1"/>
    <property type="molecule type" value="Genomic_DNA"/>
</dbReference>
<keyword evidence="3" id="KW-1185">Reference proteome</keyword>
<reference evidence="2" key="1">
    <citation type="submission" date="2020-01" db="EMBL/GenBank/DDBJ databases">
        <authorList>
            <consortium name="DOE Joint Genome Institute"/>
            <person name="Haridas S."/>
            <person name="Albert R."/>
            <person name="Binder M."/>
            <person name="Bloem J."/>
            <person name="Labutti K."/>
            <person name="Salamov A."/>
            <person name="Andreopoulos B."/>
            <person name="Baker S.E."/>
            <person name="Barry K."/>
            <person name="Bills G."/>
            <person name="Bluhm B.H."/>
            <person name="Cannon C."/>
            <person name="Castanera R."/>
            <person name="Culley D.E."/>
            <person name="Daum C."/>
            <person name="Ezra D."/>
            <person name="Gonzalez J.B."/>
            <person name="Henrissat B."/>
            <person name="Kuo A."/>
            <person name="Liang C."/>
            <person name="Lipzen A."/>
            <person name="Lutzoni F."/>
            <person name="Magnuson J."/>
            <person name="Mondo S."/>
            <person name="Nolan M."/>
            <person name="Ohm R."/>
            <person name="Pangilinan J."/>
            <person name="Park H.-J."/>
            <person name="Ramirez L."/>
            <person name="Alfaro M."/>
            <person name="Sun H."/>
            <person name="Tritt A."/>
            <person name="Yoshinaga Y."/>
            <person name="Zwiers L.-H."/>
            <person name="Turgeon B.G."/>
            <person name="Goodwin S.B."/>
            <person name="Spatafora J.W."/>
            <person name="Crous P.W."/>
            <person name="Grigoriev I.V."/>
        </authorList>
    </citation>
    <scope>NUCLEOTIDE SEQUENCE</scope>
    <source>
        <strain evidence="2">IPT5</strain>
    </source>
</reference>
<organism evidence="2 3">
    <name type="scientific">Plenodomus tracheiphilus IPT5</name>
    <dbReference type="NCBI Taxonomy" id="1408161"/>
    <lineage>
        <taxon>Eukaryota</taxon>
        <taxon>Fungi</taxon>
        <taxon>Dikarya</taxon>
        <taxon>Ascomycota</taxon>
        <taxon>Pezizomycotina</taxon>
        <taxon>Dothideomycetes</taxon>
        <taxon>Pleosporomycetidae</taxon>
        <taxon>Pleosporales</taxon>
        <taxon>Pleosporineae</taxon>
        <taxon>Leptosphaeriaceae</taxon>
        <taxon>Plenodomus</taxon>
    </lineage>
</organism>
<sequence>MSLVRIKSSASTGLGAIAMPFTERMSYLDSIIHKSIMQTYVNVRSRIIVIYDGAASERTGLCVIRQSEYGHTSITLSRSSVLGPLHLLQSSRAAANFLNFQLVPNKHWEKGDNSRMDRDTAQTKGLHGQQSEKTFTLVKHNDRVITATFI</sequence>
<dbReference type="AlphaFoldDB" id="A0A6A7BK40"/>
<name>A0A6A7BK40_9PLEO</name>
<dbReference type="Proteomes" id="UP000799423">
    <property type="component" value="Unassembled WGS sequence"/>
</dbReference>
<evidence type="ECO:0000313" key="2">
    <source>
        <dbReference type="EMBL" id="KAF2855871.1"/>
    </source>
</evidence>
<gene>
    <name evidence="2" type="ORF">T440DRAFT_475214</name>
</gene>
<protein>
    <submittedName>
        <fullName evidence="2">Uncharacterized protein</fullName>
    </submittedName>
</protein>
<proteinExistence type="predicted"/>
<evidence type="ECO:0000313" key="3">
    <source>
        <dbReference type="Proteomes" id="UP000799423"/>
    </source>
</evidence>
<accession>A0A6A7BK40</accession>
<feature type="compositionally biased region" description="Basic and acidic residues" evidence="1">
    <location>
        <begin position="109"/>
        <end position="121"/>
    </location>
</feature>
<feature type="region of interest" description="Disordered" evidence="1">
    <location>
        <begin position="109"/>
        <end position="130"/>
    </location>
</feature>